<comment type="subcellular location">
    <subcellularLocation>
        <location evidence="1">Virion</location>
    </subcellularLocation>
</comment>
<feature type="domain" description="Phage capsid-like C-terminal" evidence="2">
    <location>
        <begin position="91"/>
        <end position="376"/>
    </location>
</feature>
<dbReference type="EMBL" id="JAVRHS010000008">
    <property type="protein sequence ID" value="MDT0576526.1"/>
    <property type="molecule type" value="Genomic_DNA"/>
</dbReference>
<dbReference type="Pfam" id="PF05065">
    <property type="entry name" value="Phage_capsid"/>
    <property type="match status" value="1"/>
</dbReference>
<sequence length="379" mass="40364">MTMEYKTENLDASFDIVARQDAADEAIVGLRTDVDEVRARLEKVSRAASRPVIDGGQPDRTAEVKGFVDGYLRSGRDAELKSISGAVARDGGYAVPREVDAMIARTLVEISPIRSIAQVVQTGTSGYRKLVTSGGTASGWVSETAARPETATPAFHEIAPPTGELFANPAASQAMLDDAGFDLESWLAAEIASEFARAEGEAFVHGSGVDQPAGFLTATLSALGDGVRAFGSLQYVGSGDGIGFDAEPEARLIDLVHTLKASHRQGASWVMNSATMASVRKLKTTDGAFLWQPGMVEGQPDRLLGYPIVEAEDMPDIAAGECPIAFGNFRAGYLIAERSATAILRDPFTHKPFVHFYATKRIGGQVLDSDAIKLLRIEA</sequence>
<dbReference type="InterPro" id="IPR024455">
    <property type="entry name" value="Phage_capsid"/>
</dbReference>
<keyword evidence="4" id="KW-1185">Reference proteome</keyword>
<reference evidence="3 4" key="1">
    <citation type="submission" date="2023-09" db="EMBL/GenBank/DDBJ databases">
        <authorList>
            <person name="Rey-Velasco X."/>
        </authorList>
    </citation>
    <scope>NUCLEOTIDE SEQUENCE [LARGE SCALE GENOMIC DNA]</scope>
    <source>
        <strain evidence="3 4">F390</strain>
    </source>
</reference>
<gene>
    <name evidence="3" type="ORF">RM533_10035</name>
</gene>
<evidence type="ECO:0000313" key="3">
    <source>
        <dbReference type="EMBL" id="MDT0576526.1"/>
    </source>
</evidence>
<dbReference type="SUPFAM" id="SSF56563">
    <property type="entry name" value="Major capsid protein gp5"/>
    <property type="match status" value="1"/>
</dbReference>
<comment type="caution">
    <text evidence="3">The sequence shown here is derived from an EMBL/GenBank/DDBJ whole genome shotgun (WGS) entry which is preliminary data.</text>
</comment>
<evidence type="ECO:0000259" key="2">
    <source>
        <dbReference type="Pfam" id="PF05065"/>
    </source>
</evidence>
<dbReference type="InterPro" id="IPR054612">
    <property type="entry name" value="Phage_capsid-like_C"/>
</dbReference>
<organism evidence="3 4">
    <name type="scientific">Croceicoccus esteveae</name>
    <dbReference type="NCBI Taxonomy" id="3075597"/>
    <lineage>
        <taxon>Bacteria</taxon>
        <taxon>Pseudomonadati</taxon>
        <taxon>Pseudomonadota</taxon>
        <taxon>Alphaproteobacteria</taxon>
        <taxon>Sphingomonadales</taxon>
        <taxon>Erythrobacteraceae</taxon>
        <taxon>Croceicoccus</taxon>
    </lineage>
</organism>
<name>A0ABU2ZJH1_9SPHN</name>
<evidence type="ECO:0000313" key="4">
    <source>
        <dbReference type="Proteomes" id="UP001259803"/>
    </source>
</evidence>
<dbReference type="Proteomes" id="UP001259803">
    <property type="component" value="Unassembled WGS sequence"/>
</dbReference>
<dbReference type="Gene3D" id="3.30.2320.10">
    <property type="entry name" value="hypothetical protein PF0899 domain"/>
    <property type="match status" value="1"/>
</dbReference>
<accession>A0ABU2ZJH1</accession>
<protein>
    <submittedName>
        <fullName evidence="3">Phage major capsid protein</fullName>
    </submittedName>
</protein>
<proteinExistence type="predicted"/>
<dbReference type="NCBIfam" id="TIGR01554">
    <property type="entry name" value="major_cap_HK97"/>
    <property type="match status" value="1"/>
</dbReference>
<dbReference type="Gene3D" id="3.30.2400.10">
    <property type="entry name" value="Major capsid protein gp5"/>
    <property type="match status" value="1"/>
</dbReference>
<dbReference type="RefSeq" id="WP_311341102.1">
    <property type="nucleotide sequence ID" value="NZ_JAVRHS010000008.1"/>
</dbReference>
<evidence type="ECO:0000256" key="1">
    <source>
        <dbReference type="ARBA" id="ARBA00004328"/>
    </source>
</evidence>